<reference evidence="1" key="1">
    <citation type="submission" date="2020-01" db="EMBL/GenBank/DDBJ databases">
        <authorList>
            <consortium name="DOE Joint Genome Institute"/>
            <person name="Haridas S."/>
            <person name="Albert R."/>
            <person name="Binder M."/>
            <person name="Bloem J."/>
            <person name="Labutti K."/>
            <person name="Salamov A."/>
            <person name="Andreopoulos B."/>
            <person name="Baker S.E."/>
            <person name="Barry K."/>
            <person name="Bills G."/>
            <person name="Bluhm B.H."/>
            <person name="Cannon C."/>
            <person name="Castanera R."/>
            <person name="Culley D.E."/>
            <person name="Daum C."/>
            <person name="Ezra D."/>
            <person name="Gonzalez J.B."/>
            <person name="Henrissat B."/>
            <person name="Kuo A."/>
            <person name="Liang C."/>
            <person name="Lipzen A."/>
            <person name="Lutzoni F."/>
            <person name="Magnuson J."/>
            <person name="Mondo S."/>
            <person name="Nolan M."/>
            <person name="Ohm R."/>
            <person name="Pangilinan J."/>
            <person name="Park H.-J."/>
            <person name="Ramirez L."/>
            <person name="Alfaro M."/>
            <person name="Sun H."/>
            <person name="Tritt A."/>
            <person name="Yoshinaga Y."/>
            <person name="Zwiers L.-H."/>
            <person name="Turgeon B.G."/>
            <person name="Goodwin S.B."/>
            <person name="Spatafora J.W."/>
            <person name="Crous P.W."/>
            <person name="Grigoriev I.V."/>
        </authorList>
    </citation>
    <scope>NUCLEOTIDE SEQUENCE</scope>
    <source>
        <strain evidence="1">IPT5</strain>
    </source>
</reference>
<keyword evidence="2" id="KW-1185">Reference proteome</keyword>
<dbReference type="AlphaFoldDB" id="A0A6A7BDS2"/>
<accession>A0A6A7BDS2</accession>
<dbReference type="Proteomes" id="UP000799423">
    <property type="component" value="Unassembled WGS sequence"/>
</dbReference>
<evidence type="ECO:0000313" key="2">
    <source>
        <dbReference type="Proteomes" id="UP000799423"/>
    </source>
</evidence>
<protein>
    <submittedName>
        <fullName evidence="1">Uncharacterized protein</fullName>
    </submittedName>
</protein>
<evidence type="ECO:0000313" key="1">
    <source>
        <dbReference type="EMBL" id="KAF2852857.1"/>
    </source>
</evidence>
<organism evidence="1 2">
    <name type="scientific">Plenodomus tracheiphilus IPT5</name>
    <dbReference type="NCBI Taxonomy" id="1408161"/>
    <lineage>
        <taxon>Eukaryota</taxon>
        <taxon>Fungi</taxon>
        <taxon>Dikarya</taxon>
        <taxon>Ascomycota</taxon>
        <taxon>Pezizomycotina</taxon>
        <taxon>Dothideomycetes</taxon>
        <taxon>Pleosporomycetidae</taxon>
        <taxon>Pleosporales</taxon>
        <taxon>Pleosporineae</taxon>
        <taxon>Leptosphaeriaceae</taxon>
        <taxon>Plenodomus</taxon>
    </lineage>
</organism>
<gene>
    <name evidence="1" type="ORF">T440DRAFT_553206</name>
</gene>
<sequence length="49" mass="5841">MVTHYFGGRVLRNSMIKRGWDLARYLGGWRTAHCPRGPRIVDETHFIRR</sequence>
<proteinExistence type="predicted"/>
<dbReference type="EMBL" id="MU006297">
    <property type="protein sequence ID" value="KAF2852857.1"/>
    <property type="molecule type" value="Genomic_DNA"/>
</dbReference>
<name>A0A6A7BDS2_9PLEO</name>